<organism evidence="2 3">
    <name type="scientific">Glossina austeni</name>
    <name type="common">Savannah tsetse fly</name>
    <dbReference type="NCBI Taxonomy" id="7395"/>
    <lineage>
        <taxon>Eukaryota</taxon>
        <taxon>Metazoa</taxon>
        <taxon>Ecdysozoa</taxon>
        <taxon>Arthropoda</taxon>
        <taxon>Hexapoda</taxon>
        <taxon>Insecta</taxon>
        <taxon>Pterygota</taxon>
        <taxon>Neoptera</taxon>
        <taxon>Endopterygota</taxon>
        <taxon>Diptera</taxon>
        <taxon>Brachycera</taxon>
        <taxon>Muscomorpha</taxon>
        <taxon>Hippoboscoidea</taxon>
        <taxon>Glossinidae</taxon>
        <taxon>Glossina</taxon>
    </lineage>
</organism>
<evidence type="ECO:0000256" key="1">
    <source>
        <dbReference type="SAM" id="Phobius"/>
    </source>
</evidence>
<feature type="transmembrane region" description="Helical" evidence="1">
    <location>
        <begin position="12"/>
        <end position="35"/>
    </location>
</feature>
<keyword evidence="1" id="KW-0472">Membrane</keyword>
<evidence type="ECO:0000313" key="3">
    <source>
        <dbReference type="Proteomes" id="UP000078200"/>
    </source>
</evidence>
<keyword evidence="1" id="KW-0812">Transmembrane</keyword>
<dbReference type="STRING" id="7395.A0A1A9V2F3"/>
<keyword evidence="3" id="KW-1185">Reference proteome</keyword>
<dbReference type="AlphaFoldDB" id="A0A1A9V2F3"/>
<sequence length="141" mass="15595">MIDNFGRSQCQIAVLCSISNLTESLVGGFFTFLIMNSNYEGIIARCVHGEEESHILALTANRITLPKCIQDIAYGQHPLPPRIIQFEYCITDLLLCYAKVTTAPLAMVVPETSYSSSEGEDDYYDANDDPFTSLGSSPVTW</sequence>
<dbReference type="Proteomes" id="UP000078200">
    <property type="component" value="Unassembled WGS sequence"/>
</dbReference>
<proteinExistence type="predicted"/>
<keyword evidence="1" id="KW-1133">Transmembrane helix</keyword>
<dbReference type="VEuPathDB" id="VectorBase:GAUT023579"/>
<evidence type="ECO:0000313" key="2">
    <source>
        <dbReference type="EnsemblMetazoa" id="GAUT023579-PA"/>
    </source>
</evidence>
<name>A0A1A9V2F3_GLOAU</name>
<dbReference type="EnsemblMetazoa" id="GAUT023579-RA">
    <property type="protein sequence ID" value="GAUT023579-PA"/>
    <property type="gene ID" value="GAUT023579"/>
</dbReference>
<accession>A0A1A9V2F3</accession>
<reference evidence="2" key="1">
    <citation type="submission" date="2020-05" db="UniProtKB">
        <authorList>
            <consortium name="EnsemblMetazoa"/>
        </authorList>
    </citation>
    <scope>IDENTIFICATION</scope>
    <source>
        <strain evidence="2">TTRI</strain>
    </source>
</reference>
<protein>
    <submittedName>
        <fullName evidence="2">Uncharacterized protein</fullName>
    </submittedName>
</protein>